<organism evidence="3 4">
    <name type="scientific">Aphis glycines</name>
    <name type="common">Soybean aphid</name>
    <dbReference type="NCBI Taxonomy" id="307491"/>
    <lineage>
        <taxon>Eukaryota</taxon>
        <taxon>Metazoa</taxon>
        <taxon>Ecdysozoa</taxon>
        <taxon>Arthropoda</taxon>
        <taxon>Hexapoda</taxon>
        <taxon>Insecta</taxon>
        <taxon>Pterygota</taxon>
        <taxon>Neoptera</taxon>
        <taxon>Paraneoptera</taxon>
        <taxon>Hemiptera</taxon>
        <taxon>Sternorrhyncha</taxon>
        <taxon>Aphidomorpha</taxon>
        <taxon>Aphidoidea</taxon>
        <taxon>Aphididae</taxon>
        <taxon>Aphidini</taxon>
        <taxon>Aphis</taxon>
        <taxon>Aphis</taxon>
    </lineage>
</organism>
<feature type="compositionally biased region" description="Basic and acidic residues" evidence="2">
    <location>
        <begin position="175"/>
        <end position="187"/>
    </location>
</feature>
<dbReference type="Proteomes" id="UP000475862">
    <property type="component" value="Unassembled WGS sequence"/>
</dbReference>
<evidence type="ECO:0000256" key="1">
    <source>
        <dbReference type="SAM" id="Coils"/>
    </source>
</evidence>
<feature type="compositionally biased region" description="Basic and acidic residues" evidence="2">
    <location>
        <begin position="220"/>
        <end position="236"/>
    </location>
</feature>
<evidence type="ECO:0000256" key="2">
    <source>
        <dbReference type="SAM" id="MobiDB-lite"/>
    </source>
</evidence>
<gene>
    <name evidence="3" type="ORF">AGLY_018233</name>
</gene>
<feature type="compositionally biased region" description="Low complexity" evidence="2">
    <location>
        <begin position="84"/>
        <end position="93"/>
    </location>
</feature>
<evidence type="ECO:0000313" key="4">
    <source>
        <dbReference type="Proteomes" id="UP000475862"/>
    </source>
</evidence>
<comment type="caution">
    <text evidence="3">The sequence shown here is derived from an EMBL/GenBank/DDBJ whole genome shotgun (WGS) entry which is preliminary data.</text>
</comment>
<dbReference type="EMBL" id="VYZN01002959">
    <property type="protein sequence ID" value="KAE9521411.1"/>
    <property type="molecule type" value="Genomic_DNA"/>
</dbReference>
<evidence type="ECO:0000313" key="3">
    <source>
        <dbReference type="EMBL" id="KAE9521411.1"/>
    </source>
</evidence>
<accession>A0A6G0SUM6</accession>
<sequence>MQFRINNRGTELSDYTEILNEHVSQLNQKTREKGKQIDELKRQLIERDREYKREINQLRENIQQINITGRKNKSVNFDDEEINNGYNNNNYNYNEDRGRSYRTETNYRGQRREYRDKSPYPERFNYRSRESSRNRQYGRDRSLSRERHNYNNIQNETKTNQDYERKPSYKYVQKNYEHRDNSRDREPNINTNNGRGYRNRSHSRDRDNNREYNYSNRHQYSREHSREKTPERYRGDRYSKEAERIICYRCDKKDTGSNISCIEYFLIKNKEEIVPEKQTIITSANDSRDNINNIKMDKIIWAEHNGPPTILYKTEEVDKMTNEHIIQKIIVIEDTLMPPKILTNIKIETNIGAHDEQSVIHPVDRLSQKHYLKLETNKLGEKTTKIQLYNFSNLYTKFMILIIASAIAEEKISITISSGAFFNEVPEVIVYEKTTEKQIKNFYTNEDKLKQQADKLRDVFVSDHKDLNQITSQ</sequence>
<keyword evidence="4" id="KW-1185">Reference proteome</keyword>
<feature type="region of interest" description="Disordered" evidence="2">
    <location>
        <begin position="84"/>
        <end position="236"/>
    </location>
</feature>
<name>A0A6G0SUM6_APHGL</name>
<dbReference type="AlphaFoldDB" id="A0A6G0SUM6"/>
<proteinExistence type="predicted"/>
<keyword evidence="1" id="KW-0175">Coiled coil</keyword>
<feature type="coiled-coil region" evidence="1">
    <location>
        <begin position="23"/>
        <end position="68"/>
    </location>
</feature>
<dbReference type="OrthoDB" id="425619at2759"/>
<feature type="compositionally biased region" description="Basic and acidic residues" evidence="2">
    <location>
        <begin position="110"/>
        <end position="149"/>
    </location>
</feature>
<protein>
    <submittedName>
        <fullName evidence="3">Uncharacterized protein</fullName>
    </submittedName>
</protein>
<reference evidence="3 4" key="1">
    <citation type="submission" date="2019-08" db="EMBL/GenBank/DDBJ databases">
        <title>The genome of the soybean aphid Biotype 1, its phylome, world population structure and adaptation to the North American continent.</title>
        <authorList>
            <person name="Giordano R."/>
            <person name="Donthu R.K."/>
            <person name="Hernandez A.G."/>
            <person name="Wright C.L."/>
            <person name="Zimin A.V."/>
        </authorList>
    </citation>
    <scope>NUCLEOTIDE SEQUENCE [LARGE SCALE GENOMIC DNA]</scope>
    <source>
        <tissue evidence="3">Whole aphids</tissue>
    </source>
</reference>